<evidence type="ECO:0000256" key="5">
    <source>
        <dbReference type="ARBA" id="ARBA00023136"/>
    </source>
</evidence>
<organism evidence="8 9">
    <name type="scientific">Qipengyuania aurantiaca</name>
    <dbReference type="NCBI Taxonomy" id="2867233"/>
    <lineage>
        <taxon>Bacteria</taxon>
        <taxon>Pseudomonadati</taxon>
        <taxon>Pseudomonadota</taxon>
        <taxon>Alphaproteobacteria</taxon>
        <taxon>Sphingomonadales</taxon>
        <taxon>Erythrobacteraceae</taxon>
        <taxon>Qipengyuania</taxon>
    </lineage>
</organism>
<evidence type="ECO:0000256" key="3">
    <source>
        <dbReference type="ARBA" id="ARBA00022692"/>
    </source>
</evidence>
<feature type="region of interest" description="Disordered" evidence="6">
    <location>
        <begin position="1"/>
        <end position="21"/>
    </location>
</feature>
<feature type="transmembrane region" description="Helical" evidence="7">
    <location>
        <begin position="158"/>
        <end position="185"/>
    </location>
</feature>
<dbReference type="EMBL" id="CP081295">
    <property type="protein sequence ID" value="QZD90798.1"/>
    <property type="molecule type" value="Genomic_DNA"/>
</dbReference>
<comment type="subcellular location">
    <subcellularLocation>
        <location evidence="1">Cell membrane</location>
        <topology evidence="1">Multi-pass membrane protein</topology>
    </subcellularLocation>
</comment>
<evidence type="ECO:0000256" key="2">
    <source>
        <dbReference type="ARBA" id="ARBA00022475"/>
    </source>
</evidence>
<evidence type="ECO:0000256" key="6">
    <source>
        <dbReference type="SAM" id="MobiDB-lite"/>
    </source>
</evidence>
<dbReference type="InterPro" id="IPR017039">
    <property type="entry name" value="Virul_fac_BrkB"/>
</dbReference>
<evidence type="ECO:0000313" key="9">
    <source>
        <dbReference type="Proteomes" id="UP000824281"/>
    </source>
</evidence>
<feature type="transmembrane region" description="Helical" evidence="7">
    <location>
        <begin position="191"/>
        <end position="211"/>
    </location>
</feature>
<dbReference type="PIRSF" id="PIRSF035875">
    <property type="entry name" value="RNase_BN"/>
    <property type="match status" value="1"/>
</dbReference>
<dbReference type="NCBIfam" id="TIGR00765">
    <property type="entry name" value="yihY_not_rbn"/>
    <property type="match status" value="1"/>
</dbReference>
<dbReference type="RefSeq" id="WP_221426259.1">
    <property type="nucleotide sequence ID" value="NZ_CP081295.1"/>
</dbReference>
<keyword evidence="3 7" id="KW-0812">Transmembrane</keyword>
<keyword evidence="2" id="KW-1003">Cell membrane</keyword>
<gene>
    <name evidence="8" type="ORF">K3148_05255</name>
</gene>
<accession>A0ABX8ZUG6</accession>
<dbReference type="PANTHER" id="PTHR30213:SF0">
    <property type="entry name" value="UPF0761 MEMBRANE PROTEIN YIHY"/>
    <property type="match status" value="1"/>
</dbReference>
<evidence type="ECO:0000256" key="1">
    <source>
        <dbReference type="ARBA" id="ARBA00004651"/>
    </source>
</evidence>
<feature type="transmembrane region" description="Helical" evidence="7">
    <location>
        <begin position="258"/>
        <end position="279"/>
    </location>
</feature>
<dbReference type="Pfam" id="PF03631">
    <property type="entry name" value="Virul_fac_BrkB"/>
    <property type="match status" value="1"/>
</dbReference>
<keyword evidence="9" id="KW-1185">Reference proteome</keyword>
<reference evidence="8 9" key="1">
    <citation type="submission" date="2021-08" db="EMBL/GenBank/DDBJ databases">
        <title>Comparative Genomics Analysis of the Genus Qipengyuania Reveals Extensive Genetic Diversity and Metabolic Versatility, Including the Description of Fifteen Novel Species.</title>
        <authorList>
            <person name="Liu Y."/>
        </authorList>
    </citation>
    <scope>NUCLEOTIDE SEQUENCE [LARGE SCALE GENOMIC DNA]</scope>
    <source>
        <strain evidence="8 9">1NDH13</strain>
    </source>
</reference>
<keyword evidence="4 7" id="KW-1133">Transmembrane helix</keyword>
<evidence type="ECO:0000256" key="7">
    <source>
        <dbReference type="SAM" id="Phobius"/>
    </source>
</evidence>
<dbReference type="Proteomes" id="UP000824281">
    <property type="component" value="Chromosome"/>
</dbReference>
<evidence type="ECO:0000256" key="4">
    <source>
        <dbReference type="ARBA" id="ARBA00022989"/>
    </source>
</evidence>
<sequence>MPTSTRAKRASSTSTSRPNPAKATDRAIALFTDLKAAWAAGGDDNISLIAAGIAHYALLALVPALGALVLGYGLFASPETVAGHIEALSANLPEAAAGIIGDQLRNVSEGDSGPKGFGLALALGIALWGARNGARAVMTGLNIAFHAGEARGFVRGNLVALAITLSGITGLIVLGGLSTTLAVIAGPLGGLASFLLLFLAATGGAAGLYRFAPNKPSPAWHEIFPGALLFAAGWLAATAGFAFYAANFGSYNATYGSLGAVVVLITWFYVTALLLLLGAEFAAVKASAKHDGTHKTAKTRNKP</sequence>
<proteinExistence type="predicted"/>
<evidence type="ECO:0000313" key="8">
    <source>
        <dbReference type="EMBL" id="QZD90798.1"/>
    </source>
</evidence>
<feature type="transmembrane region" description="Helical" evidence="7">
    <location>
        <begin position="53"/>
        <end position="75"/>
    </location>
</feature>
<keyword evidence="5 7" id="KW-0472">Membrane</keyword>
<feature type="transmembrane region" description="Helical" evidence="7">
    <location>
        <begin position="223"/>
        <end position="246"/>
    </location>
</feature>
<dbReference type="PANTHER" id="PTHR30213">
    <property type="entry name" value="INNER MEMBRANE PROTEIN YHJD"/>
    <property type="match status" value="1"/>
</dbReference>
<name>A0ABX8ZUG6_9SPHN</name>
<feature type="compositionally biased region" description="Low complexity" evidence="6">
    <location>
        <begin position="1"/>
        <end position="17"/>
    </location>
</feature>
<protein>
    <submittedName>
        <fullName evidence="8">YihY/virulence factor BrkB family protein</fullName>
    </submittedName>
</protein>